<feature type="transmembrane region" description="Helical" evidence="1">
    <location>
        <begin position="46"/>
        <end position="65"/>
    </location>
</feature>
<organism evidence="2 3">
    <name type="scientific">Mucilaginibacter agri</name>
    <dbReference type="NCBI Taxonomy" id="2695265"/>
    <lineage>
        <taxon>Bacteria</taxon>
        <taxon>Pseudomonadati</taxon>
        <taxon>Bacteroidota</taxon>
        <taxon>Sphingobacteriia</taxon>
        <taxon>Sphingobacteriales</taxon>
        <taxon>Sphingobacteriaceae</taxon>
        <taxon>Mucilaginibacter</taxon>
    </lineage>
</organism>
<proteinExistence type="predicted"/>
<dbReference type="EMBL" id="WWEO01000042">
    <property type="protein sequence ID" value="NCD69932.1"/>
    <property type="molecule type" value="Genomic_DNA"/>
</dbReference>
<accession>A0A965ZHP5</accession>
<keyword evidence="3" id="KW-1185">Reference proteome</keyword>
<dbReference type="RefSeq" id="WP_166585904.1">
    <property type="nucleotide sequence ID" value="NZ_WWEO01000042.1"/>
</dbReference>
<dbReference type="Proteomes" id="UP000638732">
    <property type="component" value="Unassembled WGS sequence"/>
</dbReference>
<reference evidence="2" key="2">
    <citation type="submission" date="2020-10" db="EMBL/GenBank/DDBJ databases">
        <title>Mucilaginibacter sp. nov., isolated from soil.</title>
        <authorList>
            <person name="Jeon C.O."/>
        </authorList>
    </citation>
    <scope>NUCLEOTIDE SEQUENCE</scope>
    <source>
        <strain evidence="2">R11</strain>
    </source>
</reference>
<comment type="caution">
    <text evidence="2">The sequence shown here is derived from an EMBL/GenBank/DDBJ whole genome shotgun (WGS) entry which is preliminary data.</text>
</comment>
<sequence>MKRIKIELFTGVFCSLFAMGLGVWLFNYVLNLNRNAEVSAFSSHATLYIMSFTCMIIGLGVLLVTEVPRERAS</sequence>
<protein>
    <submittedName>
        <fullName evidence="2">Uncharacterized protein</fullName>
    </submittedName>
</protein>
<keyword evidence="1" id="KW-0472">Membrane</keyword>
<feature type="transmembrane region" description="Helical" evidence="1">
    <location>
        <begin position="7"/>
        <end position="26"/>
    </location>
</feature>
<name>A0A965ZHP5_9SPHI</name>
<evidence type="ECO:0000313" key="2">
    <source>
        <dbReference type="EMBL" id="NCD69932.1"/>
    </source>
</evidence>
<dbReference type="AlphaFoldDB" id="A0A965ZHP5"/>
<keyword evidence="1" id="KW-1133">Transmembrane helix</keyword>
<evidence type="ECO:0000313" key="3">
    <source>
        <dbReference type="Proteomes" id="UP000638732"/>
    </source>
</evidence>
<gene>
    <name evidence="2" type="ORF">GSY63_11240</name>
</gene>
<reference evidence="2" key="1">
    <citation type="submission" date="2020-01" db="EMBL/GenBank/DDBJ databases">
        <authorList>
            <person name="Seo Y.L."/>
        </authorList>
    </citation>
    <scope>NUCLEOTIDE SEQUENCE</scope>
    <source>
        <strain evidence="2">R11</strain>
    </source>
</reference>
<keyword evidence="1" id="KW-0812">Transmembrane</keyword>
<evidence type="ECO:0000256" key="1">
    <source>
        <dbReference type="SAM" id="Phobius"/>
    </source>
</evidence>